<proteinExistence type="predicted"/>
<name>A0ACC5YE29_9TELE</name>
<dbReference type="Proteomes" id="UP000830395">
    <property type="component" value="Chromosome 7"/>
</dbReference>
<protein>
    <submittedName>
        <fullName evidence="1">Uncharacterized protein</fullName>
    </submittedName>
</protein>
<evidence type="ECO:0000313" key="2">
    <source>
        <dbReference type="Proteomes" id="UP000830395"/>
    </source>
</evidence>
<keyword evidence="2" id="KW-1185">Reference proteome</keyword>
<organism evidence="1 2">
    <name type="scientific">Pangasius djambal</name>
    <dbReference type="NCBI Taxonomy" id="1691987"/>
    <lineage>
        <taxon>Eukaryota</taxon>
        <taxon>Metazoa</taxon>
        <taxon>Chordata</taxon>
        <taxon>Craniata</taxon>
        <taxon>Vertebrata</taxon>
        <taxon>Euteleostomi</taxon>
        <taxon>Actinopterygii</taxon>
        <taxon>Neopterygii</taxon>
        <taxon>Teleostei</taxon>
        <taxon>Ostariophysi</taxon>
        <taxon>Siluriformes</taxon>
        <taxon>Pangasiidae</taxon>
        <taxon>Pangasius</taxon>
    </lineage>
</organism>
<dbReference type="EMBL" id="CM040981">
    <property type="protein sequence ID" value="MCJ8733778.1"/>
    <property type="molecule type" value="Genomic_DNA"/>
</dbReference>
<gene>
    <name evidence="1" type="ORF">PDJAM_G00227560</name>
</gene>
<reference evidence="1" key="1">
    <citation type="submission" date="2020-02" db="EMBL/GenBank/DDBJ databases">
        <title>Genome sequencing of the panga catfish, Pangasius djambal.</title>
        <authorList>
            <person name="Wen M."/>
            <person name="Zahm M."/>
            <person name="Roques C."/>
            <person name="Cabau C."/>
            <person name="Klopp C."/>
            <person name="Donnadieu C."/>
            <person name="Jouanno E."/>
            <person name="Avarre J.-C."/>
            <person name="Campet M."/>
            <person name="Ha T."/>
            <person name="Dugue R."/>
            <person name="Lampietro C."/>
            <person name="Louis A."/>
            <person name="Herpin A."/>
            <person name="Echchiki A."/>
            <person name="Berthelot C."/>
            <person name="Parey E."/>
            <person name="Roest-Crollius H."/>
            <person name="Braasch I."/>
            <person name="Postlethwait J.H."/>
            <person name="Bobe J."/>
            <person name="Montfort J."/>
            <person name="Bouchez O."/>
            <person name="Begum T."/>
            <person name="Schartl M."/>
            <person name="Gustiano R."/>
            <person name="Guiguen Y."/>
        </authorList>
    </citation>
    <scope>NUCLEOTIDE SEQUENCE</scope>
    <source>
        <strain evidence="1">Pdj_M5554</strain>
    </source>
</reference>
<evidence type="ECO:0000313" key="1">
    <source>
        <dbReference type="EMBL" id="MCJ8733778.1"/>
    </source>
</evidence>
<accession>A0ACC5YE29</accession>
<sequence length="216" mass="24393">MAHLKGITLILICICIMQHFLQVNAQVKKGRGRQKQHNLSPKPTIPLRNHKKSGPKDANDDGKLIKGRIANKDGTQCTWGATESSVEDDGAFVLSITCKKGSEKSLHCEYTAKPRLCPKYTSNVDEFWKQISRSLKKQKTLCRDSKALLKARMCRKAPRDAHFALKTTPKVHPTPERKNKPCPNLTNRQKLAEEYCSSSWSSVCTFFFAMVETEDC</sequence>
<comment type="caution">
    <text evidence="1">The sequence shown here is derived from an EMBL/GenBank/DDBJ whole genome shotgun (WGS) entry which is preliminary data.</text>
</comment>